<evidence type="ECO:0000313" key="1">
    <source>
        <dbReference type="EMBL" id="CAK9328839.1"/>
    </source>
</evidence>
<reference evidence="1 2" key="1">
    <citation type="submission" date="2024-03" db="EMBL/GenBank/DDBJ databases">
        <authorList>
            <person name="Gkanogiannis A."/>
            <person name="Becerra Lopez-Lavalle L."/>
        </authorList>
    </citation>
    <scope>NUCLEOTIDE SEQUENCE [LARGE SCALE GENOMIC DNA]</scope>
</reference>
<organism evidence="1 2">
    <name type="scientific">Citrullus colocynthis</name>
    <name type="common">colocynth</name>
    <dbReference type="NCBI Taxonomy" id="252529"/>
    <lineage>
        <taxon>Eukaryota</taxon>
        <taxon>Viridiplantae</taxon>
        <taxon>Streptophyta</taxon>
        <taxon>Embryophyta</taxon>
        <taxon>Tracheophyta</taxon>
        <taxon>Spermatophyta</taxon>
        <taxon>Magnoliopsida</taxon>
        <taxon>eudicotyledons</taxon>
        <taxon>Gunneridae</taxon>
        <taxon>Pentapetalae</taxon>
        <taxon>rosids</taxon>
        <taxon>fabids</taxon>
        <taxon>Cucurbitales</taxon>
        <taxon>Cucurbitaceae</taxon>
        <taxon>Benincaseae</taxon>
        <taxon>Citrullus</taxon>
    </lineage>
</organism>
<dbReference type="EMBL" id="OZ021743">
    <property type="protein sequence ID" value="CAK9328839.1"/>
    <property type="molecule type" value="Genomic_DNA"/>
</dbReference>
<accession>A0ABP0Z8M7</accession>
<dbReference type="Proteomes" id="UP001642487">
    <property type="component" value="Chromosome 9"/>
</dbReference>
<name>A0ABP0Z8M7_9ROSI</name>
<evidence type="ECO:0000313" key="2">
    <source>
        <dbReference type="Proteomes" id="UP001642487"/>
    </source>
</evidence>
<protein>
    <submittedName>
        <fullName evidence="1">Uncharacterized protein</fullName>
    </submittedName>
</protein>
<proteinExistence type="predicted"/>
<keyword evidence="2" id="KW-1185">Reference proteome</keyword>
<gene>
    <name evidence="1" type="ORF">CITCOLO1_LOCUS21268</name>
</gene>
<sequence length="104" mass="11911">MEEIGVDENFPPCKKVGGEVRRNFSKQHGCWVYRPTAIERVEEAPASTEKAEPQTGERDRVYITLSSPDHRTEFCSCCRILEECLKKKIQKLTEGQPGPLQQLF</sequence>